<keyword evidence="1" id="KW-0732">Signal</keyword>
<dbReference type="RefSeq" id="WP_076422261.1">
    <property type="nucleotide sequence ID" value="NZ_FTNM01000003.1"/>
</dbReference>
<evidence type="ECO:0000256" key="1">
    <source>
        <dbReference type="SAM" id="SignalP"/>
    </source>
</evidence>
<dbReference type="PROSITE" id="PS51257">
    <property type="entry name" value="PROKAR_LIPOPROTEIN"/>
    <property type="match status" value="1"/>
</dbReference>
<evidence type="ECO:0000313" key="3">
    <source>
        <dbReference type="Proteomes" id="UP000185924"/>
    </source>
</evidence>
<dbReference type="OrthoDB" id="854096at2"/>
<proteinExistence type="predicted"/>
<feature type="signal peptide" evidence="1">
    <location>
        <begin position="1"/>
        <end position="18"/>
    </location>
</feature>
<sequence>MIRLLLFIFSLGPFAAFACDADPPPIALEFLKAKHVLFGQAISKVFAKDSLTYTVKFSVEKHFKKGISLPETLTFTLPTAGEITGRYSSCDFDVTLGQRWLLYTYERKGILTFSYYGSNSKPLDSLEAIPVQEANILQLGYTIDYRNILFDRTVFTNPSAIDYVGPSPNIQLANLLLHIESKKYGLTGQFNYENFIASIDSMGNITELSIPNRRVKPTYYQVYDVQAIVWAPLKEFSFLQHDLLQALKASTGQWEPARFMGKAVNSQVHFQVHIDDKGKMTILIFY</sequence>
<accession>A0A1N6Y9L4</accession>
<name>A0A1N6Y9L4_9BACT</name>
<evidence type="ECO:0000313" key="2">
    <source>
        <dbReference type="EMBL" id="SIR11325.1"/>
    </source>
</evidence>
<dbReference type="STRING" id="1077936.SAMN05421545_2364"/>
<dbReference type="AlphaFoldDB" id="A0A1N6Y9L4"/>
<gene>
    <name evidence="2" type="ORF">SAMN05421545_2364</name>
</gene>
<dbReference type="EMBL" id="FTNM01000003">
    <property type="protein sequence ID" value="SIR11325.1"/>
    <property type="molecule type" value="Genomic_DNA"/>
</dbReference>
<organism evidence="2 3">
    <name type="scientific">Pontibacter lucknowensis</name>
    <dbReference type="NCBI Taxonomy" id="1077936"/>
    <lineage>
        <taxon>Bacteria</taxon>
        <taxon>Pseudomonadati</taxon>
        <taxon>Bacteroidota</taxon>
        <taxon>Cytophagia</taxon>
        <taxon>Cytophagales</taxon>
        <taxon>Hymenobacteraceae</taxon>
        <taxon>Pontibacter</taxon>
    </lineage>
</organism>
<keyword evidence="3" id="KW-1185">Reference proteome</keyword>
<protein>
    <submittedName>
        <fullName evidence="2">Uncharacterized protein</fullName>
    </submittedName>
</protein>
<dbReference type="Proteomes" id="UP000185924">
    <property type="component" value="Unassembled WGS sequence"/>
</dbReference>
<reference evidence="3" key="1">
    <citation type="submission" date="2017-01" db="EMBL/GenBank/DDBJ databases">
        <authorList>
            <person name="Varghese N."/>
            <person name="Submissions S."/>
        </authorList>
    </citation>
    <scope>NUCLEOTIDE SEQUENCE [LARGE SCALE GENOMIC DNA]</scope>
    <source>
        <strain evidence="3">DM9</strain>
    </source>
</reference>
<feature type="chain" id="PRO_5012365265" evidence="1">
    <location>
        <begin position="19"/>
        <end position="286"/>
    </location>
</feature>